<dbReference type="SUPFAM" id="SSF52540">
    <property type="entry name" value="P-loop containing nucleoside triphosphate hydrolases"/>
    <property type="match status" value="1"/>
</dbReference>
<dbReference type="EMBL" id="QWGB01000005">
    <property type="protein sequence ID" value="RIJ24539.1"/>
    <property type="molecule type" value="Genomic_DNA"/>
</dbReference>
<name>A0A399R537_9PROT</name>
<comment type="caution">
    <text evidence="1">The sequence shown here is derived from an EMBL/GenBank/DDBJ whole genome shotgun (WGS) entry which is preliminary data.</text>
</comment>
<dbReference type="OrthoDB" id="9804504at2"/>
<reference evidence="1 2" key="1">
    <citation type="submission" date="2018-08" db="EMBL/GenBank/DDBJ databases">
        <title>Henriciella mobilis sp. nov., isolated from seawater.</title>
        <authorList>
            <person name="Cheng H."/>
            <person name="Wu Y.-H."/>
            <person name="Xu X.-W."/>
            <person name="Guo L.-L."/>
        </authorList>
    </citation>
    <scope>NUCLEOTIDE SEQUENCE [LARGE SCALE GENOMIC DNA]</scope>
    <source>
        <strain evidence="1 2">CCUG66934</strain>
    </source>
</reference>
<gene>
    <name evidence="1" type="ORF">D1224_10000</name>
</gene>
<evidence type="ECO:0000313" key="1">
    <source>
        <dbReference type="EMBL" id="RIJ24539.1"/>
    </source>
</evidence>
<dbReference type="Gene3D" id="3.40.50.300">
    <property type="entry name" value="P-loop containing nucleotide triphosphate hydrolases"/>
    <property type="match status" value="1"/>
</dbReference>
<organism evidence="1 2">
    <name type="scientific">Henriciella barbarensis</name>
    <dbReference type="NCBI Taxonomy" id="86342"/>
    <lineage>
        <taxon>Bacteria</taxon>
        <taxon>Pseudomonadati</taxon>
        <taxon>Pseudomonadota</taxon>
        <taxon>Alphaproteobacteria</taxon>
        <taxon>Hyphomonadales</taxon>
        <taxon>Hyphomonadaceae</taxon>
        <taxon>Henriciella</taxon>
    </lineage>
</organism>
<proteinExistence type="predicted"/>
<keyword evidence="2" id="KW-1185">Reference proteome</keyword>
<sequence length="263" mass="29857">MLVYVATWPRCGNALTRNLLFLNFRNLTANGYPSDAPKSERLKPEYFGDFVRYYQVGYPPYIGLQNNALQRLKDNPQLRRDCAALSEIFFVKTHELPPEEPIEGEAYICMTRHPVRAVASFRKLRTSYDLSSILAGSYAGGRYDDWHEAWDACDMPNVTVRYEDVVGDPGVLIRPVSTLIDRPIPEFIRKMPLAVSKEMNPDRNPGLFLNGWRKVLTEQEAARVWTELGETASRYGYDNLTPSVDAADEENVSALQGDQAVSR</sequence>
<dbReference type="AlphaFoldDB" id="A0A399R537"/>
<dbReference type="InterPro" id="IPR027417">
    <property type="entry name" value="P-loop_NTPase"/>
</dbReference>
<evidence type="ECO:0000313" key="2">
    <source>
        <dbReference type="Proteomes" id="UP000265431"/>
    </source>
</evidence>
<accession>A0A399R537</accession>
<evidence type="ECO:0008006" key="3">
    <source>
        <dbReference type="Google" id="ProtNLM"/>
    </source>
</evidence>
<dbReference type="Proteomes" id="UP000265431">
    <property type="component" value="Unassembled WGS sequence"/>
</dbReference>
<protein>
    <recommendedName>
        <fullName evidence="3">Sulfotransferase family protein</fullName>
    </recommendedName>
</protein>
<dbReference type="RefSeq" id="WP_119379728.1">
    <property type="nucleotide sequence ID" value="NZ_QWGB01000005.1"/>
</dbReference>